<evidence type="ECO:0000313" key="2">
    <source>
        <dbReference type="EMBL" id="MFC4387857.1"/>
    </source>
</evidence>
<evidence type="ECO:0000313" key="3">
    <source>
        <dbReference type="Proteomes" id="UP001595880"/>
    </source>
</evidence>
<dbReference type="RefSeq" id="WP_390198458.1">
    <property type="nucleotide sequence ID" value="NZ_JBHSDV010000002.1"/>
</dbReference>
<evidence type="ECO:0008006" key="4">
    <source>
        <dbReference type="Google" id="ProtNLM"/>
    </source>
</evidence>
<keyword evidence="1" id="KW-0732">Signal</keyword>
<accession>A0ABV8VTR5</accession>
<name>A0ABV8VTR5_9BACI</name>
<dbReference type="EMBL" id="JBHSDV010000002">
    <property type="protein sequence ID" value="MFC4387857.1"/>
    <property type="molecule type" value="Genomic_DNA"/>
</dbReference>
<dbReference type="Proteomes" id="UP001595880">
    <property type="component" value="Unassembled WGS sequence"/>
</dbReference>
<feature type="signal peptide" evidence="1">
    <location>
        <begin position="1"/>
        <end position="27"/>
    </location>
</feature>
<gene>
    <name evidence="2" type="ORF">ACFOZ1_08540</name>
</gene>
<proteinExistence type="predicted"/>
<reference evidence="3" key="1">
    <citation type="journal article" date="2019" name="Int. J. Syst. Evol. Microbiol.">
        <title>The Global Catalogue of Microorganisms (GCM) 10K type strain sequencing project: providing services to taxonomists for standard genome sequencing and annotation.</title>
        <authorList>
            <consortium name="The Broad Institute Genomics Platform"/>
            <consortium name="The Broad Institute Genome Sequencing Center for Infectious Disease"/>
            <person name="Wu L."/>
            <person name="Ma J."/>
        </authorList>
    </citation>
    <scope>NUCLEOTIDE SEQUENCE [LARGE SCALE GENOMIC DNA]</scope>
    <source>
        <strain evidence="3">KACC 14058</strain>
    </source>
</reference>
<comment type="caution">
    <text evidence="2">The sequence shown here is derived from an EMBL/GenBank/DDBJ whole genome shotgun (WGS) entry which is preliminary data.</text>
</comment>
<feature type="chain" id="PRO_5046556422" description="Lactococcin 972 family bacteriocin" evidence="1">
    <location>
        <begin position="28"/>
        <end position="109"/>
    </location>
</feature>
<organism evidence="2 3">
    <name type="scientific">Gracilibacillus marinus</name>
    <dbReference type="NCBI Taxonomy" id="630535"/>
    <lineage>
        <taxon>Bacteria</taxon>
        <taxon>Bacillati</taxon>
        <taxon>Bacillota</taxon>
        <taxon>Bacilli</taxon>
        <taxon>Bacillales</taxon>
        <taxon>Bacillaceae</taxon>
        <taxon>Gracilibacillus</taxon>
    </lineage>
</organism>
<evidence type="ECO:0000256" key="1">
    <source>
        <dbReference type="SAM" id="SignalP"/>
    </source>
</evidence>
<sequence>MKKKTRQLICTMLVFSTIILGANTVFAASFGSASSGASSEEVFQIKYNGAAWNYSNSNYKSTSFKYTRNGRTLLSKTAYSGKVTGSVWDDIRWGDKYTTKFSWSRGARK</sequence>
<keyword evidence="3" id="KW-1185">Reference proteome</keyword>
<protein>
    <recommendedName>
        <fullName evidence="4">Lactococcin 972 family bacteriocin</fullName>
    </recommendedName>
</protein>